<organism evidence="1 2">
    <name type="scientific">Dyadobacter endophyticus</name>
    <dbReference type="NCBI Taxonomy" id="1749036"/>
    <lineage>
        <taxon>Bacteria</taxon>
        <taxon>Pseudomonadati</taxon>
        <taxon>Bacteroidota</taxon>
        <taxon>Cytophagia</taxon>
        <taxon>Cytophagales</taxon>
        <taxon>Spirosomataceae</taxon>
        <taxon>Dyadobacter</taxon>
    </lineage>
</organism>
<keyword evidence="2" id="KW-1185">Reference proteome</keyword>
<dbReference type="RefSeq" id="WP_229223378.1">
    <property type="nucleotide sequence ID" value="NZ_BMIA01000009.1"/>
</dbReference>
<sequence length="198" mass="22376">MRFRHFPWDFNVFWVSCNDFELERKGSFMGTKQERKSKIVKSNPVKEVKTTVGEYVTVHTFPDNVKPRVPEIWTSNQGNLLPMESSTIILGVGKVPAADGPGIHITHTVSGGSHIKSAGMMHYIPDLLLSEDSDLQKQIEYLWNEKGASQIFRSIEDFHKWLQLPNIDLNGSLPMAYLKSDIEVVTQLLGRLIHGVTA</sequence>
<accession>A0ABQ1ZDZ1</accession>
<dbReference type="Proteomes" id="UP000600214">
    <property type="component" value="Unassembled WGS sequence"/>
</dbReference>
<comment type="caution">
    <text evidence="1">The sequence shown here is derived from an EMBL/GenBank/DDBJ whole genome shotgun (WGS) entry which is preliminary data.</text>
</comment>
<evidence type="ECO:0008006" key="3">
    <source>
        <dbReference type="Google" id="ProtNLM"/>
    </source>
</evidence>
<evidence type="ECO:0000313" key="1">
    <source>
        <dbReference type="EMBL" id="GGH55910.1"/>
    </source>
</evidence>
<name>A0ABQ1ZDZ1_9BACT</name>
<gene>
    <name evidence="1" type="ORF">GCM10007423_63950</name>
</gene>
<evidence type="ECO:0000313" key="2">
    <source>
        <dbReference type="Proteomes" id="UP000600214"/>
    </source>
</evidence>
<dbReference type="EMBL" id="BMIA01000009">
    <property type="protein sequence ID" value="GGH55910.1"/>
    <property type="molecule type" value="Genomic_DNA"/>
</dbReference>
<proteinExistence type="predicted"/>
<reference evidence="2" key="1">
    <citation type="journal article" date="2019" name="Int. J. Syst. Evol. Microbiol.">
        <title>The Global Catalogue of Microorganisms (GCM) 10K type strain sequencing project: providing services to taxonomists for standard genome sequencing and annotation.</title>
        <authorList>
            <consortium name="The Broad Institute Genomics Platform"/>
            <consortium name="The Broad Institute Genome Sequencing Center for Infectious Disease"/>
            <person name="Wu L."/>
            <person name="Ma J."/>
        </authorList>
    </citation>
    <scope>NUCLEOTIDE SEQUENCE [LARGE SCALE GENOMIC DNA]</scope>
    <source>
        <strain evidence="2">CGMCC 1.15288</strain>
    </source>
</reference>
<protein>
    <recommendedName>
        <fullName evidence="3">Antitoxin Xre/MbcA/ParS-like toxin-binding domain-containing protein</fullName>
    </recommendedName>
</protein>